<comment type="caution">
    <text evidence="1">The sequence shown here is derived from an EMBL/GenBank/DDBJ whole genome shotgun (WGS) entry which is preliminary data.</text>
</comment>
<dbReference type="PANTHER" id="PTHR30441:SF4">
    <property type="entry name" value="PROTEIN ASMA"/>
    <property type="match status" value="1"/>
</dbReference>
<protein>
    <submittedName>
        <fullName evidence="1">Membrane assembly protein AsmA</fullName>
    </submittedName>
</protein>
<name>A0ABQ1IKC4_9GAMM</name>
<dbReference type="RefSeq" id="WP_188629612.1">
    <property type="nucleotide sequence ID" value="NZ_BMKE01000011.1"/>
</dbReference>
<evidence type="ECO:0000313" key="1">
    <source>
        <dbReference type="EMBL" id="GGB43694.1"/>
    </source>
</evidence>
<sequence length="681" mass="76005">MKKLARYLVVLVLVLLLAGWLLLSVFDANQLKKPVLGWLNEHTDINLTVGNLEFNPLHPYTLLAEDVQLGEWFRARQVYVQLATLSPLSGHTRIATLDIIDAKLQLDNATELALPDNLANITVDELNSKNVSLSWQGWEAKGADLTIRHWQPRREGNWQWWSDFTLNGQLRQLTHPNLAMAQLTFNGQLARQQLQLTRLQSRLFDGLFDGGLTFDLPGQEVTLNAPSFSHNRLQFDQLPQLASGWTLLLNRAQLEEVSITSPGLTSNGIKGELRYLEWQAGGLPEARGKWHADEAVLDWLRLGEHSGELLSSREQLGLTLNGKAYEGTFSSELRWLPQQARLDIDTLELQGNKFVWLPDLYWPTPDVRLHKLNISQAELLSLDDALPLSILGGKLFVADLAWSAGQWRPLSEQARLEARWDEVAFNSLIARQGQAKARLNDTDLTIEQLTTEALDGQLSVSGHIGRYPPYLGKVRLEGQSLALRPLSRWLQGDRGFSGTVDINAALSGELQQANSWQGQLSIDGRDIFIEKVGLDTWLKTRLAEDYRRAKAVDPALAALDLNQSDGFIYQAKLAGPVNQGRWQLDGSAVQSVRHLLALRGDLDFAGGWQLQLGVINDQGCRELAVHLADTWRAPSLTLQQPRLATPCKPWYQGAVPYPDAGLPGRLIDAVRKLGDGSSAER</sequence>
<evidence type="ECO:0000313" key="2">
    <source>
        <dbReference type="Proteomes" id="UP000646152"/>
    </source>
</evidence>
<gene>
    <name evidence="1" type="ORF">GCM10011502_16290</name>
</gene>
<reference evidence="2" key="1">
    <citation type="journal article" date="2019" name="Int. J. Syst. Evol. Microbiol.">
        <title>The Global Catalogue of Microorganisms (GCM) 10K type strain sequencing project: providing services to taxonomists for standard genome sequencing and annotation.</title>
        <authorList>
            <consortium name="The Broad Institute Genomics Platform"/>
            <consortium name="The Broad Institute Genome Sequencing Center for Infectious Disease"/>
            <person name="Wu L."/>
            <person name="Ma J."/>
        </authorList>
    </citation>
    <scope>NUCLEOTIDE SEQUENCE [LARGE SCALE GENOMIC DNA]</scope>
    <source>
        <strain evidence="2">CGMCC 1.15923</strain>
    </source>
</reference>
<dbReference type="EMBL" id="BMKE01000011">
    <property type="protein sequence ID" value="GGB43694.1"/>
    <property type="molecule type" value="Genomic_DNA"/>
</dbReference>
<dbReference type="PANTHER" id="PTHR30441">
    <property type="entry name" value="DUF748 DOMAIN-CONTAINING PROTEIN"/>
    <property type="match status" value="1"/>
</dbReference>
<organism evidence="1 2">
    <name type="scientific">Oceanisphaera marina</name>
    <dbReference type="NCBI Taxonomy" id="2017550"/>
    <lineage>
        <taxon>Bacteria</taxon>
        <taxon>Pseudomonadati</taxon>
        <taxon>Pseudomonadota</taxon>
        <taxon>Gammaproteobacteria</taxon>
        <taxon>Aeromonadales</taxon>
        <taxon>Aeromonadaceae</taxon>
        <taxon>Oceanisphaera</taxon>
    </lineage>
</organism>
<dbReference type="Proteomes" id="UP000646152">
    <property type="component" value="Unassembled WGS sequence"/>
</dbReference>
<dbReference type="InterPro" id="IPR052894">
    <property type="entry name" value="AsmA-related"/>
</dbReference>
<accession>A0ABQ1IKC4</accession>
<proteinExistence type="predicted"/>
<keyword evidence="2" id="KW-1185">Reference proteome</keyword>